<dbReference type="RefSeq" id="WP_245891073.1">
    <property type="nucleotide sequence ID" value="NZ_PZZP01000001.1"/>
</dbReference>
<gene>
    <name evidence="3" type="ORF">C8J48_1201</name>
</gene>
<dbReference type="Proteomes" id="UP000241639">
    <property type="component" value="Unassembled WGS sequence"/>
</dbReference>
<evidence type="ECO:0000313" key="4">
    <source>
        <dbReference type="Proteomes" id="UP000241639"/>
    </source>
</evidence>
<keyword evidence="2" id="KW-0472">Membrane</keyword>
<evidence type="ECO:0008006" key="5">
    <source>
        <dbReference type="Google" id="ProtNLM"/>
    </source>
</evidence>
<accession>A0A2T4Z9P8</accession>
<dbReference type="EMBL" id="PZZP01000001">
    <property type="protein sequence ID" value="PTM58616.1"/>
    <property type="molecule type" value="Genomic_DNA"/>
</dbReference>
<sequence length="272" mass="30187">MNMTTKWMIAGVLYLGLVIGGYYSYVAVTGAPDPVHENHGSAQEDTKDHGGHEHHDMTAGESEVSPSITAEGNELTITLKDKEGNPLSEKDLEVNHERLLHLIVVSQDLQQYEHLHPRLVKNGVFEVKASLPAGSYQAFVDIKPKQLAYEVEPLSFQVGEKKGKHADLKPDDDFTQTVRETTVTMRPTSLQAGKPVTLNFSLQGGKPEPYLGALGHVVILDEGAEKFIHVHPVSDEETRFTTTFEQPGIYKIWGEFKVDGEVKVYPFVVEVK</sequence>
<keyword evidence="2" id="KW-0812">Transmembrane</keyword>
<keyword evidence="4" id="KW-1185">Reference proteome</keyword>
<comment type="caution">
    <text evidence="3">The sequence shown here is derived from an EMBL/GenBank/DDBJ whole genome shotgun (WGS) entry which is preliminary data.</text>
</comment>
<evidence type="ECO:0000256" key="2">
    <source>
        <dbReference type="SAM" id="Phobius"/>
    </source>
</evidence>
<evidence type="ECO:0000256" key="1">
    <source>
        <dbReference type="SAM" id="MobiDB-lite"/>
    </source>
</evidence>
<evidence type="ECO:0000313" key="3">
    <source>
        <dbReference type="EMBL" id="PTM58616.1"/>
    </source>
</evidence>
<organism evidence="3 4">
    <name type="scientific">Desmospora activa DSM 45169</name>
    <dbReference type="NCBI Taxonomy" id="1121389"/>
    <lineage>
        <taxon>Bacteria</taxon>
        <taxon>Bacillati</taxon>
        <taxon>Bacillota</taxon>
        <taxon>Bacilli</taxon>
        <taxon>Bacillales</taxon>
        <taxon>Thermoactinomycetaceae</taxon>
        <taxon>Desmospora</taxon>
    </lineage>
</organism>
<feature type="compositionally biased region" description="Basic and acidic residues" evidence="1">
    <location>
        <begin position="34"/>
        <end position="58"/>
    </location>
</feature>
<reference evidence="3 4" key="1">
    <citation type="submission" date="2018-04" db="EMBL/GenBank/DDBJ databases">
        <title>Genomic Encyclopedia of Archaeal and Bacterial Type Strains, Phase II (KMG-II): from individual species to whole genera.</title>
        <authorList>
            <person name="Goeker M."/>
        </authorList>
    </citation>
    <scope>NUCLEOTIDE SEQUENCE [LARGE SCALE GENOMIC DNA]</scope>
    <source>
        <strain evidence="3 4">DSM 45169</strain>
    </source>
</reference>
<keyword evidence="2" id="KW-1133">Transmembrane helix</keyword>
<proteinExistence type="predicted"/>
<name>A0A2T4Z9P8_9BACL</name>
<feature type="region of interest" description="Disordered" evidence="1">
    <location>
        <begin position="34"/>
        <end position="68"/>
    </location>
</feature>
<dbReference type="AlphaFoldDB" id="A0A2T4Z9P8"/>
<protein>
    <recommendedName>
        <fullName evidence="5">Secreted protein</fullName>
    </recommendedName>
</protein>
<feature type="transmembrane region" description="Helical" evidence="2">
    <location>
        <begin position="7"/>
        <end position="25"/>
    </location>
</feature>